<keyword evidence="5" id="KW-0032">Aminotransferase</keyword>
<keyword evidence="6" id="KW-1185">Reference proteome</keyword>
<dbReference type="SUPFAM" id="SSF53448">
    <property type="entry name" value="Nucleotide-diphospho-sugar transferases"/>
    <property type="match status" value="1"/>
</dbReference>
<accession>A0ABY5R848</accession>
<dbReference type="Gene3D" id="3.40.640.10">
    <property type="entry name" value="Type I PLP-dependent aspartate aminotransferase-like (Major domain)"/>
    <property type="match status" value="1"/>
</dbReference>
<comment type="cofactor">
    <cofactor evidence="1">
        <name>pyridoxal 5'-phosphate</name>
        <dbReference type="ChEBI" id="CHEBI:597326"/>
    </cofactor>
</comment>
<dbReference type="InterPro" id="IPR015421">
    <property type="entry name" value="PyrdxlP-dep_Trfase_major"/>
</dbReference>
<protein>
    <submittedName>
        <fullName evidence="5">Aminotransferase class V-fold PLP-dependent enzyme</fullName>
    </submittedName>
</protein>
<dbReference type="SUPFAM" id="SSF53383">
    <property type="entry name" value="PLP-dependent transferases"/>
    <property type="match status" value="1"/>
</dbReference>
<gene>
    <name evidence="5" type="ORF">NV226_02800</name>
</gene>
<feature type="domain" description="Aminotransferase class V" evidence="3">
    <location>
        <begin position="268"/>
        <end position="537"/>
    </location>
</feature>
<dbReference type="GO" id="GO:0008483">
    <property type="term" value="F:transaminase activity"/>
    <property type="evidence" value="ECO:0007669"/>
    <property type="project" value="UniProtKB-KW"/>
</dbReference>
<dbReference type="CDD" id="cd02523">
    <property type="entry name" value="PC_cytidylyltransferase"/>
    <property type="match status" value="1"/>
</dbReference>
<evidence type="ECO:0000256" key="2">
    <source>
        <dbReference type="ARBA" id="ARBA00022898"/>
    </source>
</evidence>
<proteinExistence type="predicted"/>
<keyword evidence="2" id="KW-0663">Pyridoxal phosphate</keyword>
<dbReference type="InterPro" id="IPR005835">
    <property type="entry name" value="NTP_transferase_dom"/>
</dbReference>
<dbReference type="Gene3D" id="3.90.550.10">
    <property type="entry name" value="Spore Coat Polysaccharide Biosynthesis Protein SpsA, Chain A"/>
    <property type="match status" value="1"/>
</dbReference>
<dbReference type="InterPro" id="IPR000192">
    <property type="entry name" value="Aminotrans_V_dom"/>
</dbReference>
<dbReference type="InterPro" id="IPR015424">
    <property type="entry name" value="PyrdxlP-dep_Trfase"/>
</dbReference>
<dbReference type="EMBL" id="CP102734">
    <property type="protein sequence ID" value="UVD81629.1"/>
    <property type="molecule type" value="Genomic_DNA"/>
</dbReference>
<evidence type="ECO:0000313" key="6">
    <source>
        <dbReference type="Proteomes" id="UP001059252"/>
    </source>
</evidence>
<dbReference type="RefSeq" id="WP_258210803.1">
    <property type="nucleotide sequence ID" value="NZ_CP102734.1"/>
</dbReference>
<evidence type="ECO:0000256" key="1">
    <source>
        <dbReference type="ARBA" id="ARBA00001933"/>
    </source>
</evidence>
<dbReference type="PANTHER" id="PTHR21152">
    <property type="entry name" value="AMINOTRANSFERASE CLASS V"/>
    <property type="match status" value="1"/>
</dbReference>
<dbReference type="InterPro" id="IPR015422">
    <property type="entry name" value="PyrdxlP-dep_Trfase_small"/>
</dbReference>
<evidence type="ECO:0000313" key="5">
    <source>
        <dbReference type="EMBL" id="UVD81629.1"/>
    </source>
</evidence>
<dbReference type="Gene3D" id="3.90.1150.10">
    <property type="entry name" value="Aspartate Aminotransferase, domain 1"/>
    <property type="match status" value="1"/>
</dbReference>
<dbReference type="InterPro" id="IPR029044">
    <property type="entry name" value="Nucleotide-diphossugar_trans"/>
</dbReference>
<sequence>MKFKIENAIIFAAGKGSRMSPLTEHCPKPLIKVHKEPMIERNIKFLLKNNIKKIYVVVGYLAHQFKYLEKKYNVKLIFNKHWNTANNIGSLLVSKKYWNNTLYIEGDIFLKKDIFSKLINKIYQHSNKSVMFGALSKTKKSEWVFKINAKNKVTSHTLVKNSQNKFIWTGIFYVNHILANQIRTKIDNYFYEKNGKNQQNFAETFLFGQAEKFILEQISENDFYELDNYNDLLKIDPSYRNHSETLLFTAGPTNIIPETSEILSKGIVHHRSQLMTKYIESTVEKMKIIFEAPNSYPYLVTTSGTGVMESLVVNLVNQNDKILLINTGDFGERFKEMFETFNFENIIELKYNLGKTYKLSQVKKTLSEHKDIKAIFVTYHETSTGVLNNLKQLGELTKNTDILLVVDSVSAIIAEELKFEEWNVDAATGSTSKAFGLPPGLSVVCLSEKAVKRMYQVNNPRYYFDLRKYHEFYQNYKQTPFTPAVSLILALEASADVLLNISIEKIRKDTLKRYTFLKNELLKLGFEEAVEGDFSKNLLVMKVPAHIDAKHMRDFININHNIYFEIGRLKRTHTHTRIGIPSVCNDKDIKNLANKIKQYLKNYK</sequence>
<keyword evidence="5" id="KW-0808">Transferase</keyword>
<dbReference type="PANTHER" id="PTHR21152:SF40">
    <property type="entry name" value="ALANINE--GLYOXYLATE AMINOTRANSFERASE"/>
    <property type="match status" value="1"/>
</dbReference>
<dbReference type="Pfam" id="PF00266">
    <property type="entry name" value="Aminotran_5"/>
    <property type="match status" value="1"/>
</dbReference>
<evidence type="ECO:0000259" key="4">
    <source>
        <dbReference type="Pfam" id="PF00483"/>
    </source>
</evidence>
<organism evidence="5 6">
    <name type="scientific">Mycoplasma iguanae</name>
    <dbReference type="NCBI Taxonomy" id="292461"/>
    <lineage>
        <taxon>Bacteria</taxon>
        <taxon>Bacillati</taxon>
        <taxon>Mycoplasmatota</taxon>
        <taxon>Mollicutes</taxon>
        <taxon>Mycoplasmataceae</taxon>
        <taxon>Mycoplasma</taxon>
    </lineage>
</organism>
<feature type="domain" description="Nucleotidyl transferase" evidence="4">
    <location>
        <begin position="8"/>
        <end position="148"/>
    </location>
</feature>
<reference evidence="5" key="1">
    <citation type="submission" date="2022-08" db="EMBL/GenBank/DDBJ databases">
        <title>Complete genome of Mycoplasma iguanae type strain 2327.</title>
        <authorList>
            <person name="Spergser J."/>
        </authorList>
    </citation>
    <scope>NUCLEOTIDE SEQUENCE</scope>
    <source>
        <strain evidence="5">2327</strain>
    </source>
</reference>
<dbReference type="Pfam" id="PF00483">
    <property type="entry name" value="NTP_transferase"/>
    <property type="match status" value="1"/>
</dbReference>
<dbReference type="Proteomes" id="UP001059252">
    <property type="component" value="Chromosome"/>
</dbReference>
<name>A0ABY5R848_9MOLU</name>
<evidence type="ECO:0000259" key="3">
    <source>
        <dbReference type="Pfam" id="PF00266"/>
    </source>
</evidence>